<proteinExistence type="predicted"/>
<dbReference type="EMBL" id="PDWW01000019">
    <property type="protein sequence ID" value="KAF1724232.1"/>
    <property type="molecule type" value="Genomic_DNA"/>
</dbReference>
<keyword evidence="3" id="KW-1185">Reference proteome</keyword>
<feature type="region of interest" description="Disordered" evidence="1">
    <location>
        <begin position="13"/>
        <end position="34"/>
    </location>
</feature>
<evidence type="ECO:0000313" key="2">
    <source>
        <dbReference type="EMBL" id="KAF1724232.1"/>
    </source>
</evidence>
<dbReference type="Proteomes" id="UP000781710">
    <property type="component" value="Unassembled WGS sequence"/>
</dbReference>
<evidence type="ECO:0000256" key="1">
    <source>
        <dbReference type="SAM" id="MobiDB-lite"/>
    </source>
</evidence>
<reference evidence="2 3" key="1">
    <citation type="submission" date="2017-10" db="EMBL/GenBank/DDBJ databases">
        <title>Whole genome sequencing of members of genus Pseudoxanthomonas.</title>
        <authorList>
            <person name="Kumar S."/>
            <person name="Bansal K."/>
            <person name="Kaur A."/>
            <person name="Patil P."/>
            <person name="Sharma S."/>
            <person name="Patil P.B."/>
        </authorList>
    </citation>
    <scope>NUCLEOTIDE SEQUENCE [LARGE SCALE GENOMIC DNA]</scope>
    <source>
        <strain evidence="2 3">DSM 17109</strain>
    </source>
</reference>
<accession>A0ABQ6ZFB2</accession>
<protein>
    <submittedName>
        <fullName evidence="2">Uncharacterized protein</fullName>
    </submittedName>
</protein>
<name>A0ABQ6ZFB2_9GAMM</name>
<organism evidence="2 3">
    <name type="scientific">Pseudoxanthomonas japonensis</name>
    <dbReference type="NCBI Taxonomy" id="69284"/>
    <lineage>
        <taxon>Bacteria</taxon>
        <taxon>Pseudomonadati</taxon>
        <taxon>Pseudomonadota</taxon>
        <taxon>Gammaproteobacteria</taxon>
        <taxon>Lysobacterales</taxon>
        <taxon>Lysobacteraceae</taxon>
        <taxon>Pseudoxanthomonas</taxon>
    </lineage>
</organism>
<evidence type="ECO:0000313" key="3">
    <source>
        <dbReference type="Proteomes" id="UP000781710"/>
    </source>
</evidence>
<comment type="caution">
    <text evidence="2">The sequence shown here is derived from an EMBL/GenBank/DDBJ whole genome shotgun (WGS) entry which is preliminary data.</text>
</comment>
<sequence>MAACLTANAVMAASPARRETTDQEVDASLAPPPAGWASRTFQPLKLALSATRTRLGSQERLLLNATWCNTSKRSVLVYRDTDWGVSRGILLLRRTATSNYEAVHSVPHRMIPPGVSNRADYYATLEPGACTSLRLEGTAASLSGAAGNYELKLLGIPYATTRQNLPSSAWTMEGGTIESNVLEVDVLP</sequence>
<gene>
    <name evidence="2" type="ORF">CSC78_13045</name>
</gene>